<proteinExistence type="predicted"/>
<keyword evidence="2" id="KW-1185">Reference proteome</keyword>
<gene>
    <name evidence="1" type="ORF">CJ030_MR5G025806</name>
</gene>
<name>A0A6A1VK64_9ROSI</name>
<dbReference type="AlphaFoldDB" id="A0A6A1VK64"/>
<dbReference type="PANTHER" id="PTHR34280">
    <property type="entry name" value="OS01G0920100 PROTEIN"/>
    <property type="match status" value="1"/>
</dbReference>
<accession>A0A6A1VK64</accession>
<sequence length="191" mass="21001">MESLIKKNTVKDQNSIAEHGLCAEEEIYFDPRPCLESDCEDFFSVSGDLTSCDNTPIQQSSFKEISQFPLYTDGPSSCSLESSPAVMKKQLIEFFQESFKSNASIDCSQNLGGRSKANPSTCHLPPKSTNKSFYERVANSACSGETTPVINYKTGKGKFAKSAPCCLPNIVRSLSFSGRKKRLHFRHGSSA</sequence>
<evidence type="ECO:0000313" key="2">
    <source>
        <dbReference type="Proteomes" id="UP000516437"/>
    </source>
</evidence>
<dbReference type="OrthoDB" id="1925325at2759"/>
<dbReference type="InterPro" id="IPR038947">
    <property type="entry name" value="At3g27210-like"/>
</dbReference>
<reference evidence="1 2" key="1">
    <citation type="journal article" date="2019" name="Plant Biotechnol. J.">
        <title>The red bayberry genome and genetic basis of sex determination.</title>
        <authorList>
            <person name="Jia H.M."/>
            <person name="Jia H.J."/>
            <person name="Cai Q.L."/>
            <person name="Wang Y."/>
            <person name="Zhao H.B."/>
            <person name="Yang W.F."/>
            <person name="Wang G.Y."/>
            <person name="Li Y.H."/>
            <person name="Zhan D.L."/>
            <person name="Shen Y.T."/>
            <person name="Niu Q.F."/>
            <person name="Chang L."/>
            <person name="Qiu J."/>
            <person name="Zhao L."/>
            <person name="Xie H.B."/>
            <person name="Fu W.Y."/>
            <person name="Jin J."/>
            <person name="Li X.W."/>
            <person name="Jiao Y."/>
            <person name="Zhou C.C."/>
            <person name="Tu T."/>
            <person name="Chai C.Y."/>
            <person name="Gao J.L."/>
            <person name="Fan L.J."/>
            <person name="van de Weg E."/>
            <person name="Wang J.Y."/>
            <person name="Gao Z.S."/>
        </authorList>
    </citation>
    <scope>NUCLEOTIDE SEQUENCE [LARGE SCALE GENOMIC DNA]</scope>
    <source>
        <tissue evidence="1">Leaves</tissue>
    </source>
</reference>
<organism evidence="1 2">
    <name type="scientific">Morella rubra</name>
    <name type="common">Chinese bayberry</name>
    <dbReference type="NCBI Taxonomy" id="262757"/>
    <lineage>
        <taxon>Eukaryota</taxon>
        <taxon>Viridiplantae</taxon>
        <taxon>Streptophyta</taxon>
        <taxon>Embryophyta</taxon>
        <taxon>Tracheophyta</taxon>
        <taxon>Spermatophyta</taxon>
        <taxon>Magnoliopsida</taxon>
        <taxon>eudicotyledons</taxon>
        <taxon>Gunneridae</taxon>
        <taxon>Pentapetalae</taxon>
        <taxon>rosids</taxon>
        <taxon>fabids</taxon>
        <taxon>Fagales</taxon>
        <taxon>Myricaceae</taxon>
        <taxon>Morella</taxon>
    </lineage>
</organism>
<dbReference type="EMBL" id="RXIC02000023">
    <property type="protein sequence ID" value="KAB1212995.1"/>
    <property type="molecule type" value="Genomic_DNA"/>
</dbReference>
<dbReference type="PANTHER" id="PTHR34280:SF15">
    <property type="entry name" value="TRANSCRIPTION FACTOR"/>
    <property type="match status" value="1"/>
</dbReference>
<dbReference type="Proteomes" id="UP000516437">
    <property type="component" value="Chromosome 5"/>
</dbReference>
<comment type="caution">
    <text evidence="1">The sequence shown here is derived from an EMBL/GenBank/DDBJ whole genome shotgun (WGS) entry which is preliminary data.</text>
</comment>
<protein>
    <submittedName>
        <fullName evidence="1">Uncharacterized protein</fullName>
    </submittedName>
</protein>
<evidence type="ECO:0000313" key="1">
    <source>
        <dbReference type="EMBL" id="KAB1212995.1"/>
    </source>
</evidence>